<dbReference type="Pfam" id="PF04564">
    <property type="entry name" value="U-box"/>
    <property type="match status" value="1"/>
</dbReference>
<dbReference type="InterPro" id="IPR013083">
    <property type="entry name" value="Znf_RING/FYVE/PHD"/>
</dbReference>
<dbReference type="PANTHER" id="PTHR13931">
    <property type="entry name" value="UBIQUITINATION FACTOR E4"/>
    <property type="match status" value="1"/>
</dbReference>
<dbReference type="PROSITE" id="PS51698">
    <property type="entry name" value="U_BOX"/>
    <property type="match status" value="1"/>
</dbReference>
<dbReference type="Proteomes" id="UP001165065">
    <property type="component" value="Unassembled WGS sequence"/>
</dbReference>
<dbReference type="InterPro" id="IPR019474">
    <property type="entry name" value="Ub_conjug_fac_E4_core"/>
</dbReference>
<dbReference type="GO" id="GO:0000209">
    <property type="term" value="P:protein polyubiquitination"/>
    <property type="evidence" value="ECO:0007669"/>
    <property type="project" value="TreeGrafter"/>
</dbReference>
<evidence type="ECO:0000256" key="11">
    <source>
        <dbReference type="SAM" id="MobiDB-lite"/>
    </source>
</evidence>
<comment type="similarity">
    <text evidence="5">Belongs to the ubiquitin conjugation factor E4 family.</text>
</comment>
<feature type="region of interest" description="Disordered" evidence="11">
    <location>
        <begin position="1"/>
        <end position="112"/>
    </location>
</feature>
<evidence type="ECO:0000256" key="2">
    <source>
        <dbReference type="ARBA" id="ARBA00004123"/>
    </source>
</evidence>
<evidence type="ECO:0000313" key="13">
    <source>
        <dbReference type="EMBL" id="GMI46958.1"/>
    </source>
</evidence>
<dbReference type="GO" id="GO:0005634">
    <property type="term" value="C:nucleus"/>
    <property type="evidence" value="ECO:0007669"/>
    <property type="project" value="UniProtKB-SubCell"/>
</dbReference>
<keyword evidence="9" id="KW-0833">Ubl conjugation pathway</keyword>
<dbReference type="EMBL" id="BRYA01000321">
    <property type="protein sequence ID" value="GMI46958.1"/>
    <property type="molecule type" value="Genomic_DNA"/>
</dbReference>
<keyword evidence="14" id="KW-1185">Reference proteome</keyword>
<evidence type="ECO:0000259" key="12">
    <source>
        <dbReference type="PROSITE" id="PS51698"/>
    </source>
</evidence>
<dbReference type="GO" id="GO:0000151">
    <property type="term" value="C:ubiquitin ligase complex"/>
    <property type="evidence" value="ECO:0007669"/>
    <property type="project" value="InterPro"/>
</dbReference>
<dbReference type="Pfam" id="PF10408">
    <property type="entry name" value="Ufd2P_core"/>
    <property type="match status" value="1"/>
</dbReference>
<evidence type="ECO:0000313" key="14">
    <source>
        <dbReference type="Proteomes" id="UP001165065"/>
    </source>
</evidence>
<evidence type="ECO:0000256" key="9">
    <source>
        <dbReference type="ARBA" id="ARBA00022786"/>
    </source>
</evidence>
<dbReference type="SUPFAM" id="SSF57850">
    <property type="entry name" value="RING/U-box"/>
    <property type="match status" value="1"/>
</dbReference>
<gene>
    <name evidence="13" type="ORF">TrCOL_g1165</name>
</gene>
<evidence type="ECO:0000256" key="6">
    <source>
        <dbReference type="ARBA" id="ARBA00012483"/>
    </source>
</evidence>
<sequence>MSGFGQSIRDWAGLGDQAGEAPPVPVADAPMSPDEIRQKRLAKMAGNSPASAENDAKKTKGAGRIDFSSPGLNLADSSMDLEVELDDNSGGVTPMEGVEEESTPYPNSGMASTMPNLSTRREQSLPIPPPTAAMSATMRAVTSPAAVERMPSSPPQPRSSPRKSHLMKLKKRDNTMNKVLHVTTVPAKASSSLVYVEVEVDHNPDDDLLGTVKADIDRNSLSAVIASRLAMAPDDAKLKAVTARERKAVYYLAGIFDRAGVESGALAGKSNEDMVLTEMLKEIQDLAVSYCASSLTVPDLFESAVAASSQLFSCLSTNSHNIASGSASSFLHRVCKELLEQEELESILSSLLSEGIKSVKNECILDPSFQTSLYACRALTALFSYKQCAVMAAKDSSFLLPPPSSPNANAIVAPDLTGYDTAQQNFMRMMMSMQARQGNGGPGLPARAYKQRSGPAVEKTLLGTFLSLGLPLRDTNFVAQFNNAARRTIIDINNVRGSLRKQSKAVRDATDALIMSLLKGGAPSRTSVLTWLADALLVNISATVSFQYRDSSKVSSQHTLLNIAQALLKLSMPFVNDAKKRKLIDVRFVSNENAHLGVYTTTGDDKVDRLGGEEAAQSKPTDSSNGDFNFTTQCFFLTARALNLGLFPLTNQLKSLGQHLGHMNYQIRARGGDATSDPRFQALHAQQLCVEVLVADSDFLRDVVKFYDLAAETLLSCDKPTMQSMPEFFVDDICEILTHTVRAAPDVLKGLSLGNIFNLVVLLLSEEHAKTIRNYNLRARLGNILFNVFLPSESKREDEGGYSGYSDDVPYSVCCDPSNGSPFLLSSKSAQETLAPSLLLLYGQVEHTGPYDKQGYRSNICSLLRYLWNSTEHRTAFAKIASNKQSFIEFANGVLNETNQLILVMMDKLPQIKNIQDEMKSQAWVTKSQDDQDEVTSRLKEHEQEVRSALMLANKTMKMFAFLSTDEKIAELFQGKELCTRLVNVLLYVLQNMLGHKGLELKVDNPESYHFKPKELLADLVSILTCYVDSPAIHAAMAQCGYYNDKLLHKLLKTTTKLGIKDSKDDRLDRLITAVESAKVSSVNMDEILADHPEEFGDPLTMEIMRDPVTLPTSDTVVDRSTIVQHLLNTPIDPFNRKPLTMDQVVPNTELKAKIEGWITMKVAEAQQKGGT</sequence>
<evidence type="ECO:0000256" key="3">
    <source>
        <dbReference type="ARBA" id="ARBA00004496"/>
    </source>
</evidence>
<evidence type="ECO:0000256" key="1">
    <source>
        <dbReference type="ARBA" id="ARBA00000900"/>
    </source>
</evidence>
<name>A0A9W7GM92_9STRA</name>
<dbReference type="GO" id="GO:0005737">
    <property type="term" value="C:cytoplasm"/>
    <property type="evidence" value="ECO:0007669"/>
    <property type="project" value="UniProtKB-SubCell"/>
</dbReference>
<dbReference type="InterPro" id="IPR003613">
    <property type="entry name" value="Ubox_domain"/>
</dbReference>
<dbReference type="GO" id="GO:0006511">
    <property type="term" value="P:ubiquitin-dependent protein catabolic process"/>
    <property type="evidence" value="ECO:0007669"/>
    <property type="project" value="InterPro"/>
</dbReference>
<dbReference type="PANTHER" id="PTHR13931:SF2">
    <property type="entry name" value="UBIQUITIN CONJUGATION FACTOR E4 B"/>
    <property type="match status" value="1"/>
</dbReference>
<keyword evidence="7" id="KW-0963">Cytoplasm</keyword>
<comment type="catalytic activity">
    <reaction evidence="1">
        <text>S-ubiquitinyl-[E2 ubiquitin-conjugating enzyme]-L-cysteine + [acceptor protein]-L-lysine = [E2 ubiquitin-conjugating enzyme]-L-cysteine + N(6)-ubiquitinyl-[acceptor protein]-L-lysine.</text>
        <dbReference type="EC" id="2.3.2.27"/>
    </reaction>
</comment>
<evidence type="ECO:0000256" key="7">
    <source>
        <dbReference type="ARBA" id="ARBA00022490"/>
    </source>
</evidence>
<dbReference type="OrthoDB" id="20295at2759"/>
<reference evidence="14" key="1">
    <citation type="journal article" date="2023" name="Commun. Biol.">
        <title>Genome analysis of Parmales, the sister group of diatoms, reveals the evolutionary specialization of diatoms from phago-mixotrophs to photoautotrophs.</title>
        <authorList>
            <person name="Ban H."/>
            <person name="Sato S."/>
            <person name="Yoshikawa S."/>
            <person name="Yamada K."/>
            <person name="Nakamura Y."/>
            <person name="Ichinomiya M."/>
            <person name="Sato N."/>
            <person name="Blanc-Mathieu R."/>
            <person name="Endo H."/>
            <person name="Kuwata A."/>
            <person name="Ogata H."/>
        </authorList>
    </citation>
    <scope>NUCLEOTIDE SEQUENCE [LARGE SCALE GENOMIC DNA]</scope>
</reference>
<keyword evidence="8" id="KW-0808">Transferase</keyword>
<dbReference type="GO" id="GO:0036503">
    <property type="term" value="P:ERAD pathway"/>
    <property type="evidence" value="ECO:0007669"/>
    <property type="project" value="InterPro"/>
</dbReference>
<feature type="domain" description="U-box" evidence="12">
    <location>
        <begin position="1091"/>
        <end position="1165"/>
    </location>
</feature>
<organism evidence="13 14">
    <name type="scientific">Triparma columacea</name>
    <dbReference type="NCBI Taxonomy" id="722753"/>
    <lineage>
        <taxon>Eukaryota</taxon>
        <taxon>Sar</taxon>
        <taxon>Stramenopiles</taxon>
        <taxon>Ochrophyta</taxon>
        <taxon>Bolidophyceae</taxon>
        <taxon>Parmales</taxon>
        <taxon>Triparmaceae</taxon>
        <taxon>Triparma</taxon>
    </lineage>
</organism>
<comment type="subcellular location">
    <subcellularLocation>
        <location evidence="3">Cytoplasm</location>
    </subcellularLocation>
    <subcellularLocation>
        <location evidence="2">Nucleus</location>
    </subcellularLocation>
</comment>
<dbReference type="EC" id="2.3.2.27" evidence="6"/>
<dbReference type="Gene3D" id="3.30.40.10">
    <property type="entry name" value="Zinc/RING finger domain, C3HC4 (zinc finger)"/>
    <property type="match status" value="1"/>
</dbReference>
<evidence type="ECO:0000256" key="4">
    <source>
        <dbReference type="ARBA" id="ARBA00004906"/>
    </source>
</evidence>
<protein>
    <recommendedName>
        <fullName evidence="6">RING-type E3 ubiquitin transferase</fullName>
        <ecNumber evidence="6">2.3.2.27</ecNumber>
    </recommendedName>
</protein>
<accession>A0A9W7GM92</accession>
<dbReference type="FunFam" id="3.30.40.10:FF:000055">
    <property type="entry name" value="Ubiquitin conjugation factor e4 a"/>
    <property type="match status" value="1"/>
</dbReference>
<dbReference type="SMART" id="SM00504">
    <property type="entry name" value="Ubox"/>
    <property type="match status" value="1"/>
</dbReference>
<proteinExistence type="inferred from homology"/>
<dbReference type="AlphaFoldDB" id="A0A9W7GM92"/>
<evidence type="ECO:0000256" key="8">
    <source>
        <dbReference type="ARBA" id="ARBA00022679"/>
    </source>
</evidence>
<evidence type="ECO:0000256" key="5">
    <source>
        <dbReference type="ARBA" id="ARBA00007434"/>
    </source>
</evidence>
<comment type="caution">
    <text evidence="13">The sequence shown here is derived from an EMBL/GenBank/DDBJ whole genome shotgun (WGS) entry which is preliminary data.</text>
</comment>
<evidence type="ECO:0000256" key="10">
    <source>
        <dbReference type="ARBA" id="ARBA00023242"/>
    </source>
</evidence>
<keyword evidence="10" id="KW-0539">Nucleus</keyword>
<dbReference type="InterPro" id="IPR045132">
    <property type="entry name" value="UBE4"/>
</dbReference>
<comment type="pathway">
    <text evidence="4">Protein modification; protein ubiquitination.</text>
</comment>
<feature type="region of interest" description="Disordered" evidence="11">
    <location>
        <begin position="143"/>
        <end position="165"/>
    </location>
</feature>
<dbReference type="GO" id="GO:0034450">
    <property type="term" value="F:ubiquitin-ubiquitin ligase activity"/>
    <property type="evidence" value="ECO:0007669"/>
    <property type="project" value="InterPro"/>
</dbReference>